<name>A0A246L2I5_9GAMM</name>
<evidence type="ECO:0000313" key="2">
    <source>
        <dbReference type="Proteomes" id="UP000197904"/>
    </source>
</evidence>
<comment type="caution">
    <text evidence="1">The sequence shown here is derived from an EMBL/GenBank/DDBJ whole genome shotgun (WGS) entry which is preliminary data.</text>
</comment>
<dbReference type="AlphaFoldDB" id="A0A246L2I5"/>
<proteinExistence type="predicted"/>
<dbReference type="EMBL" id="NIXP01000013">
    <property type="protein sequence ID" value="OWR35102.1"/>
    <property type="molecule type" value="Genomic_DNA"/>
</dbReference>
<gene>
    <name evidence="1" type="ORF">CEE55_03145</name>
</gene>
<accession>A0A246L2I5</accession>
<reference evidence="1 2" key="1">
    <citation type="submission" date="2017-06" db="EMBL/GenBank/DDBJ databases">
        <authorList>
            <person name="Kim H.J."/>
            <person name="Triplett B.A."/>
        </authorList>
    </citation>
    <scope>NUCLEOTIDE SEQUENCE [LARGE SCALE GENOMIC DNA]</scope>
    <source>
        <strain evidence="1 2">S18795</strain>
    </source>
</reference>
<dbReference type="Proteomes" id="UP000197904">
    <property type="component" value="Unassembled WGS sequence"/>
</dbReference>
<protein>
    <submittedName>
        <fullName evidence="1">Uncharacterized protein</fullName>
    </submittedName>
</protein>
<sequence>MRGIMPIAIDPRLTARLVERLVTELDQATVFANFLVMTSSMSGLGSIDRSLPSKGALAEELSLYIGDQPFSTFISGEIHRLFRGTSFDINASDMPLSSFEETEDTRQVATELVRQFCSLPWSYEVCLRLPDGLYHLLVAHPGGITLSDRHRLALGADLEDPYPKPTNLLSLSAPASSTLLGALSGTPKTSLWDKDAAYLVVKAEGYFRLSATEPILSARDDMFAFLGLGIALGLFSAGAGRTLGEAPKSTQLIVYRQSREDVAGSGFFALEDHQQKGIQSLGLAWDLALEPSAIREKLDRVSLILRSKEGKNIKLSARWLFDSYCGRDKLLSYVQATVALEILLGDEDADANVSLGTLIANRCAYLIANSPEGRSNIVSAFRDIYRIRSKIVHRGKSRLNSDESGLFHYLQELVKLVIDKEQRLMAREVSKE</sequence>
<organism evidence="1 2">
    <name type="scientific">Stenotrophomonas pavanii</name>
    <dbReference type="NCBI Taxonomy" id="487698"/>
    <lineage>
        <taxon>Bacteria</taxon>
        <taxon>Pseudomonadati</taxon>
        <taxon>Pseudomonadota</taxon>
        <taxon>Gammaproteobacteria</taxon>
        <taxon>Lysobacterales</taxon>
        <taxon>Lysobacteraceae</taxon>
        <taxon>Stenotrophomonas</taxon>
    </lineage>
</organism>
<evidence type="ECO:0000313" key="1">
    <source>
        <dbReference type="EMBL" id="OWR35102.1"/>
    </source>
</evidence>